<reference evidence="3 4" key="1">
    <citation type="submission" date="2018-08" db="EMBL/GenBank/DDBJ databases">
        <title>Isolation, diversity and antifungal activity of Actinobacteria from wheat.</title>
        <authorList>
            <person name="Han C."/>
        </authorList>
    </citation>
    <scope>NUCLEOTIDE SEQUENCE [LARGE SCALE GENOMIC DNA]</scope>
    <source>
        <strain evidence="3 4">NEAU-YY421</strain>
    </source>
</reference>
<proteinExistence type="predicted"/>
<dbReference type="Proteomes" id="UP000263094">
    <property type="component" value="Unassembled WGS sequence"/>
</dbReference>
<keyword evidence="1" id="KW-0732">Signal</keyword>
<dbReference type="RefSeq" id="WP_128555869.1">
    <property type="nucleotide sequence ID" value="NZ_QUAK01000064.1"/>
</dbReference>
<dbReference type="Gene3D" id="2.80.10.50">
    <property type="match status" value="1"/>
</dbReference>
<dbReference type="OrthoDB" id="6017904at2"/>
<comment type="caution">
    <text evidence="3">The sequence shown here is derived from an EMBL/GenBank/DDBJ whole genome shotgun (WGS) entry which is preliminary data.</text>
</comment>
<dbReference type="Pfam" id="PF11958">
    <property type="entry name" value="DUF3472"/>
    <property type="match status" value="1"/>
</dbReference>
<feature type="chain" id="PRO_5016604754" evidence="1">
    <location>
        <begin position="37"/>
        <end position="410"/>
    </location>
</feature>
<organism evidence="3 4">
    <name type="scientific">Streptomyces triticagri</name>
    <dbReference type="NCBI Taxonomy" id="2293568"/>
    <lineage>
        <taxon>Bacteria</taxon>
        <taxon>Bacillati</taxon>
        <taxon>Actinomycetota</taxon>
        <taxon>Actinomycetes</taxon>
        <taxon>Kitasatosporales</taxon>
        <taxon>Streptomycetaceae</taxon>
        <taxon>Streptomyces</taxon>
    </lineage>
</organism>
<gene>
    <name evidence="3" type="ORF">DY218_11585</name>
</gene>
<evidence type="ECO:0000256" key="1">
    <source>
        <dbReference type="SAM" id="SignalP"/>
    </source>
</evidence>
<feature type="signal peptide" evidence="1">
    <location>
        <begin position="1"/>
        <end position="36"/>
    </location>
</feature>
<keyword evidence="4" id="KW-1185">Reference proteome</keyword>
<protein>
    <submittedName>
        <fullName evidence="3">DUF3472 domain-containing protein</fullName>
    </submittedName>
</protein>
<feature type="domain" description="Ricin B lectin" evidence="2">
    <location>
        <begin position="277"/>
        <end position="390"/>
    </location>
</feature>
<evidence type="ECO:0000313" key="3">
    <source>
        <dbReference type="EMBL" id="RFU86552.1"/>
    </source>
</evidence>
<dbReference type="InterPro" id="IPR035992">
    <property type="entry name" value="Ricin_B-like_lectins"/>
</dbReference>
<dbReference type="SUPFAM" id="SSF50370">
    <property type="entry name" value="Ricin B-like lectins"/>
    <property type="match status" value="1"/>
</dbReference>
<evidence type="ECO:0000313" key="4">
    <source>
        <dbReference type="Proteomes" id="UP000263094"/>
    </source>
</evidence>
<accession>A0A372M6I5</accession>
<name>A0A372M6I5_9ACTN</name>
<dbReference type="AlphaFoldDB" id="A0A372M6I5"/>
<dbReference type="PROSITE" id="PS50231">
    <property type="entry name" value="RICIN_B_LECTIN"/>
    <property type="match status" value="1"/>
</dbReference>
<evidence type="ECO:0000259" key="2">
    <source>
        <dbReference type="Pfam" id="PF00652"/>
    </source>
</evidence>
<dbReference type="InterPro" id="IPR021862">
    <property type="entry name" value="DUF3472"/>
</dbReference>
<sequence>MNHISTFLKGRRGRSCAVIAAAAALTLTGSSATAGAAQDSEAAAEIGQTPGTYTYYGFDDEVTGLDEVTWSTTVDTDPGHRSQVFWSHQFGFDEGNGAYIGMQTNKGEGRMLLFSVWDVFEWKAGDEGSWCQEFGGEGEGASCRLRFNWQEGHTYTFKVASEGDGWFGATVTDTTAAKSVKLGSIRTPASQIDPAGMVDWTEYYEWNDIRTTCHDQPFSAARFGVPEGVLADGTRVTGAVSRTKSSDNPCAPMTRTETLPDGQGSVQDLAVGNSVRGALRAADGSCVGSAGDEPATGAAVAAPCGGGTGPDGSVGTFAQSWVLAADGSVRLPSDHCLTAEPGDASVSITDCAGPSADGAVTDPLKRWAVDRDEGTLVNESTGEYLTRTSSGLTLTDGSAAGARGWTLPAA</sequence>
<dbReference type="InterPro" id="IPR000772">
    <property type="entry name" value="Ricin_B_lectin"/>
</dbReference>
<dbReference type="EMBL" id="QUAK01000064">
    <property type="protein sequence ID" value="RFU86552.1"/>
    <property type="molecule type" value="Genomic_DNA"/>
</dbReference>
<dbReference type="Pfam" id="PF00652">
    <property type="entry name" value="Ricin_B_lectin"/>
    <property type="match status" value="1"/>
</dbReference>